<name>A0A564YID7_HYMDI</name>
<dbReference type="InterPro" id="IPR019362">
    <property type="entry name" value="MMADHC"/>
</dbReference>
<reference evidence="1 2" key="1">
    <citation type="submission" date="2019-07" db="EMBL/GenBank/DDBJ databases">
        <authorList>
            <person name="Jastrzebski P J."/>
            <person name="Paukszto L."/>
            <person name="Jastrzebski P J."/>
        </authorList>
    </citation>
    <scope>NUCLEOTIDE SEQUENCE [LARGE SCALE GENOMIC DNA]</scope>
    <source>
        <strain evidence="1 2">WMS-il1</strain>
    </source>
</reference>
<dbReference type="PANTHER" id="PTHR13192:SF3">
    <property type="entry name" value="COBALAMIN TRAFFICKING PROTEIN CBLD"/>
    <property type="match status" value="1"/>
</dbReference>
<dbReference type="EMBL" id="CABIJS010000210">
    <property type="protein sequence ID" value="VUZ46304.1"/>
    <property type="molecule type" value="Genomic_DNA"/>
</dbReference>
<dbReference type="AlphaFoldDB" id="A0A564YID7"/>
<dbReference type="GO" id="GO:0009235">
    <property type="term" value="P:cobalamin metabolic process"/>
    <property type="evidence" value="ECO:0007669"/>
    <property type="project" value="InterPro"/>
</dbReference>
<dbReference type="Pfam" id="PF10229">
    <property type="entry name" value="MMADHC"/>
    <property type="match status" value="1"/>
</dbReference>
<proteinExistence type="predicted"/>
<dbReference type="PANTHER" id="PTHR13192">
    <property type="entry name" value="MY011 PROTEIN"/>
    <property type="match status" value="1"/>
</dbReference>
<organism evidence="1 2">
    <name type="scientific">Hymenolepis diminuta</name>
    <name type="common">Rat tapeworm</name>
    <dbReference type="NCBI Taxonomy" id="6216"/>
    <lineage>
        <taxon>Eukaryota</taxon>
        <taxon>Metazoa</taxon>
        <taxon>Spiralia</taxon>
        <taxon>Lophotrochozoa</taxon>
        <taxon>Platyhelminthes</taxon>
        <taxon>Cestoda</taxon>
        <taxon>Eucestoda</taxon>
        <taxon>Cyclophyllidea</taxon>
        <taxon>Hymenolepididae</taxon>
        <taxon>Hymenolepis</taxon>
    </lineage>
</organism>
<sequence length="272" mass="30771">MTHIFHNNASVFLKILRRTFKTSQKLDSTAFRENSESYVVLTKNRLPSTNWPETKLGPIDAINPKYPLPGYVGLVEKSKKYEVVLISAASNLPMPPTQHYVSVLSQADRNIEEFEDTHSLVPKLDPTLKRSVQSCPELIKSDLSALYPAKDFSGSRLTSISFHYSVQNSKDSEHFEHIYELFVQSALDVCASLNQMGYWADFMHPKTGIPYIGFHLHPNSGARLTNFGFDVNENGCCKVNRERLLNQSLFVGILFTDAPKDHPVIRHMQGVN</sequence>
<evidence type="ECO:0008006" key="3">
    <source>
        <dbReference type="Google" id="ProtNLM"/>
    </source>
</evidence>
<keyword evidence="2" id="KW-1185">Reference proteome</keyword>
<evidence type="ECO:0000313" key="1">
    <source>
        <dbReference type="EMBL" id="VUZ46304.1"/>
    </source>
</evidence>
<dbReference type="GO" id="GO:0005739">
    <property type="term" value="C:mitochondrion"/>
    <property type="evidence" value="ECO:0007669"/>
    <property type="project" value="TreeGrafter"/>
</dbReference>
<dbReference type="Proteomes" id="UP000321570">
    <property type="component" value="Unassembled WGS sequence"/>
</dbReference>
<evidence type="ECO:0000313" key="2">
    <source>
        <dbReference type="Proteomes" id="UP000321570"/>
    </source>
</evidence>
<protein>
    <recommendedName>
        <fullName evidence="3">Methylmalonic aciduria and homocystinuria type D protein, mitochondrial</fullName>
    </recommendedName>
</protein>
<gene>
    <name evidence="1" type="ORF">WMSIL1_LOCUS6075</name>
</gene>
<accession>A0A564YID7</accession>